<dbReference type="EMBL" id="MU853410">
    <property type="protein sequence ID" value="KAK4133973.1"/>
    <property type="molecule type" value="Genomic_DNA"/>
</dbReference>
<sequence length="259" mass="27371">MSPKKWEVLDKAVYLAGGHPHKKAKKYVAKNSAEPQGPAAAATSKYNYVSPVPMEGYDSTNAAAAAAAAAYEEAPAPVDWFDPSTKPEPFQYAKVAPFQYEKLDGAAYTKSEAPVYGDEPGYADTVPFGEYAGPAAEYGDYAAADTDKKTKKKKKDKTKDKSKDKTKKKTKDKTTESAGAGDVDGAAYSGYVYGDAYQPYADGGAYAGNVNAGAYAGNFDGSAYPQFVDGSADAGHAEPAKKSKRSGHGHGKHKSKSKK</sequence>
<feature type="region of interest" description="Disordered" evidence="1">
    <location>
        <begin position="142"/>
        <end position="186"/>
    </location>
</feature>
<protein>
    <submittedName>
        <fullName evidence="2">Uncharacterized protein</fullName>
    </submittedName>
</protein>
<evidence type="ECO:0000313" key="3">
    <source>
        <dbReference type="Proteomes" id="UP001304895"/>
    </source>
</evidence>
<reference evidence="2" key="2">
    <citation type="submission" date="2023-05" db="EMBL/GenBank/DDBJ databases">
        <authorList>
            <consortium name="Lawrence Berkeley National Laboratory"/>
            <person name="Steindorff A."/>
            <person name="Hensen N."/>
            <person name="Bonometti L."/>
            <person name="Westerberg I."/>
            <person name="Brannstrom I.O."/>
            <person name="Guillou S."/>
            <person name="Cros-Aarteil S."/>
            <person name="Calhoun S."/>
            <person name="Haridas S."/>
            <person name="Kuo A."/>
            <person name="Mondo S."/>
            <person name="Pangilinan J."/>
            <person name="Riley R."/>
            <person name="Labutti K."/>
            <person name="Andreopoulos B."/>
            <person name="Lipzen A."/>
            <person name="Chen C."/>
            <person name="Yanf M."/>
            <person name="Daum C."/>
            <person name="Ng V."/>
            <person name="Clum A."/>
            <person name="Ohm R."/>
            <person name="Martin F."/>
            <person name="Silar P."/>
            <person name="Natvig D."/>
            <person name="Lalanne C."/>
            <person name="Gautier V."/>
            <person name="Ament-Velasquez S.L."/>
            <person name="Kruys A."/>
            <person name="Hutchinson M.I."/>
            <person name="Powell A.J."/>
            <person name="Barry K."/>
            <person name="Miller A.N."/>
            <person name="Grigoriev I.V."/>
            <person name="Debuchy R."/>
            <person name="Gladieux P."/>
            <person name="Thoren M.H."/>
            <person name="Johannesson H."/>
        </authorList>
    </citation>
    <scope>NUCLEOTIDE SEQUENCE</scope>
    <source>
        <strain evidence="2">CBS 123565</strain>
    </source>
</reference>
<keyword evidence="3" id="KW-1185">Reference proteome</keyword>
<dbReference type="Proteomes" id="UP001304895">
    <property type="component" value="Unassembled WGS sequence"/>
</dbReference>
<evidence type="ECO:0000313" key="2">
    <source>
        <dbReference type="EMBL" id="KAK4133973.1"/>
    </source>
</evidence>
<accession>A0AAN6ZDM3</accession>
<feature type="compositionally biased region" description="Basic residues" evidence="1">
    <location>
        <begin position="242"/>
        <end position="259"/>
    </location>
</feature>
<proteinExistence type="predicted"/>
<dbReference type="AlphaFoldDB" id="A0AAN6ZDM3"/>
<organism evidence="2 3">
    <name type="scientific">Trichocladium antarcticum</name>
    <dbReference type="NCBI Taxonomy" id="1450529"/>
    <lineage>
        <taxon>Eukaryota</taxon>
        <taxon>Fungi</taxon>
        <taxon>Dikarya</taxon>
        <taxon>Ascomycota</taxon>
        <taxon>Pezizomycotina</taxon>
        <taxon>Sordariomycetes</taxon>
        <taxon>Sordariomycetidae</taxon>
        <taxon>Sordariales</taxon>
        <taxon>Chaetomiaceae</taxon>
        <taxon>Trichocladium</taxon>
    </lineage>
</organism>
<evidence type="ECO:0000256" key="1">
    <source>
        <dbReference type="SAM" id="MobiDB-lite"/>
    </source>
</evidence>
<comment type="caution">
    <text evidence="2">The sequence shown here is derived from an EMBL/GenBank/DDBJ whole genome shotgun (WGS) entry which is preliminary data.</text>
</comment>
<reference evidence="2" key="1">
    <citation type="journal article" date="2023" name="Mol. Phylogenet. Evol.">
        <title>Genome-scale phylogeny and comparative genomics of the fungal order Sordariales.</title>
        <authorList>
            <person name="Hensen N."/>
            <person name="Bonometti L."/>
            <person name="Westerberg I."/>
            <person name="Brannstrom I.O."/>
            <person name="Guillou S."/>
            <person name="Cros-Aarteil S."/>
            <person name="Calhoun S."/>
            <person name="Haridas S."/>
            <person name="Kuo A."/>
            <person name="Mondo S."/>
            <person name="Pangilinan J."/>
            <person name="Riley R."/>
            <person name="LaButti K."/>
            <person name="Andreopoulos B."/>
            <person name="Lipzen A."/>
            <person name="Chen C."/>
            <person name="Yan M."/>
            <person name="Daum C."/>
            <person name="Ng V."/>
            <person name="Clum A."/>
            <person name="Steindorff A."/>
            <person name="Ohm R.A."/>
            <person name="Martin F."/>
            <person name="Silar P."/>
            <person name="Natvig D.O."/>
            <person name="Lalanne C."/>
            <person name="Gautier V."/>
            <person name="Ament-Velasquez S.L."/>
            <person name="Kruys A."/>
            <person name="Hutchinson M.I."/>
            <person name="Powell A.J."/>
            <person name="Barry K."/>
            <person name="Miller A.N."/>
            <person name="Grigoriev I.V."/>
            <person name="Debuchy R."/>
            <person name="Gladieux P."/>
            <person name="Hiltunen Thoren M."/>
            <person name="Johannesson H."/>
        </authorList>
    </citation>
    <scope>NUCLEOTIDE SEQUENCE</scope>
    <source>
        <strain evidence="2">CBS 123565</strain>
    </source>
</reference>
<feature type="region of interest" description="Disordered" evidence="1">
    <location>
        <begin position="226"/>
        <end position="259"/>
    </location>
</feature>
<gene>
    <name evidence="2" type="ORF">BT67DRAFT_36627</name>
</gene>
<name>A0AAN6ZDM3_9PEZI</name>